<keyword evidence="2" id="KW-1185">Reference proteome</keyword>
<dbReference type="EMBL" id="FQUS01000024">
    <property type="protein sequence ID" value="SHG29951.1"/>
    <property type="molecule type" value="Genomic_DNA"/>
</dbReference>
<evidence type="ECO:0000313" key="2">
    <source>
        <dbReference type="Proteomes" id="UP000184041"/>
    </source>
</evidence>
<dbReference type="SUPFAM" id="SSF82171">
    <property type="entry name" value="DPP6 N-terminal domain-like"/>
    <property type="match status" value="1"/>
</dbReference>
<protein>
    <submittedName>
        <fullName evidence="1">BNR repeat-containing family member</fullName>
    </submittedName>
</protein>
<sequence length="420" mass="47551">MIKKRIILLSNNSSWCWFQDERVLLDGDQLLFSGVTSEGANTVSSYNIATGEKQTVVLNDTTFQPDDHNVGVLLKRPDGRYLTVYAGHGVDTKMRYRISSSPGDISEWGLEQTANTKGGTTYSNVYHLCKEGKIYNFHRGIGWNPNYMVSEDEGESWRYGGQLLAHPGRPYIQYASDNWSRIHFIMTEAHPRNYNNSIYHGYTDGEQVYGSGGQALGPLSGKESTDLKPYDFTTVFDGDSTTRADVAWTSDIELDGEGRPYVAFSVTKDPIALGEREQTDKAGFDHRYHYARWDGEQWQEHEIAYAGSRLYPGENEYTGLITLHPDDPNVVYISADVDPATGEELNPGGPRRYEIFRGTTSDRGASWEWTPVTENSDQDNIRPVVVSNERYEAVLWLNGRYTTYTDYDLDVLGIVRERED</sequence>
<reference evidence="1 2" key="1">
    <citation type="submission" date="2016-11" db="EMBL/GenBank/DDBJ databases">
        <authorList>
            <person name="Jaros S."/>
            <person name="Januszkiewicz K."/>
            <person name="Wedrychowicz H."/>
        </authorList>
    </citation>
    <scope>NUCLEOTIDE SEQUENCE [LARGE SCALE GENOMIC DNA]</scope>
    <source>
        <strain evidence="1 2">DSM 21986</strain>
    </source>
</reference>
<dbReference type="Proteomes" id="UP000184041">
    <property type="component" value="Unassembled WGS sequence"/>
</dbReference>
<dbReference type="OrthoDB" id="6381507at2"/>
<dbReference type="STRING" id="1194090.SAMN05443144_12413"/>
<evidence type="ECO:0000313" key="1">
    <source>
        <dbReference type="EMBL" id="SHG29951.1"/>
    </source>
</evidence>
<organism evidence="1 2">
    <name type="scientific">Fodinibius roseus</name>
    <dbReference type="NCBI Taxonomy" id="1194090"/>
    <lineage>
        <taxon>Bacteria</taxon>
        <taxon>Pseudomonadati</taxon>
        <taxon>Balneolota</taxon>
        <taxon>Balneolia</taxon>
        <taxon>Balneolales</taxon>
        <taxon>Balneolaceae</taxon>
        <taxon>Fodinibius</taxon>
    </lineage>
</organism>
<name>A0A1M5INX9_9BACT</name>
<accession>A0A1M5INX9</accession>
<dbReference type="AlphaFoldDB" id="A0A1M5INX9"/>
<dbReference type="RefSeq" id="WP_073067512.1">
    <property type="nucleotide sequence ID" value="NZ_FQUS01000024.1"/>
</dbReference>
<proteinExistence type="predicted"/>
<dbReference type="Pfam" id="PF15892">
    <property type="entry name" value="BNR_4"/>
    <property type="match status" value="1"/>
</dbReference>
<gene>
    <name evidence="1" type="ORF">SAMN05443144_12413</name>
</gene>